<organism evidence="3 4">
    <name type="scientific">Nostoc cf. commune SO-36</name>
    <dbReference type="NCBI Taxonomy" id="449208"/>
    <lineage>
        <taxon>Bacteria</taxon>
        <taxon>Bacillati</taxon>
        <taxon>Cyanobacteriota</taxon>
        <taxon>Cyanophyceae</taxon>
        <taxon>Nostocales</taxon>
        <taxon>Nostocaceae</taxon>
        <taxon>Nostoc</taxon>
    </lineage>
</organism>
<keyword evidence="4" id="KW-1185">Reference proteome</keyword>
<protein>
    <recommendedName>
        <fullName evidence="2">Sortilin N-terminal domain-containing protein</fullName>
    </recommendedName>
</protein>
<feature type="domain" description="Sortilin N-terminal" evidence="2">
    <location>
        <begin position="112"/>
        <end position="169"/>
    </location>
</feature>
<name>A0ABM7ZC12_NOSCO</name>
<dbReference type="EMBL" id="AP025734">
    <property type="protein sequence ID" value="BDI20831.1"/>
    <property type="molecule type" value="Genomic_DNA"/>
</dbReference>
<dbReference type="Gene3D" id="2.130.10.10">
    <property type="entry name" value="YVTN repeat-like/Quinoprotein amine dehydrogenase"/>
    <property type="match status" value="2"/>
</dbReference>
<accession>A0ABM7ZC12</accession>
<evidence type="ECO:0000256" key="1">
    <source>
        <dbReference type="ARBA" id="ARBA00022737"/>
    </source>
</evidence>
<evidence type="ECO:0000313" key="3">
    <source>
        <dbReference type="EMBL" id="BDI20831.1"/>
    </source>
</evidence>
<dbReference type="SUPFAM" id="SSF110296">
    <property type="entry name" value="Oligoxyloglucan reducing end-specific cellobiohydrolase"/>
    <property type="match status" value="1"/>
</dbReference>
<keyword evidence="1" id="KW-0677">Repeat</keyword>
<evidence type="ECO:0000259" key="2">
    <source>
        <dbReference type="Pfam" id="PF15902"/>
    </source>
</evidence>
<dbReference type="Pfam" id="PF15902">
    <property type="entry name" value="Sortilin-Vps10"/>
    <property type="match status" value="1"/>
</dbReference>
<sequence length="169" mass="18385">MAISLSNPNVFYGWPASGAEGLHTSKDGGKNWTKPRMNGLSDAPFDLAVDPRSPDHVFATTRSGLYESTNGGDNLTLVPNTQEVPVVSLALLKDGNSTVMYGYRFLKSAPGVYRSNNGGKTWEKLWTETDGVVVKLAVAPNDPQIFYAVNENNAVFQSQDSGKTWKEVK</sequence>
<dbReference type="Proteomes" id="UP001055453">
    <property type="component" value="Plasmid pANSO36B"/>
</dbReference>
<gene>
    <name evidence="3" type="ORF">ANSO36C_66330</name>
</gene>
<dbReference type="InterPro" id="IPR015943">
    <property type="entry name" value="WD40/YVTN_repeat-like_dom_sf"/>
</dbReference>
<dbReference type="InterPro" id="IPR052025">
    <property type="entry name" value="Xyloglucanase_GH74"/>
</dbReference>
<dbReference type="CDD" id="cd15482">
    <property type="entry name" value="Sialidase_non-viral"/>
    <property type="match status" value="1"/>
</dbReference>
<geneLocation type="plasmid" evidence="3 4">
    <name>pANSO36B</name>
</geneLocation>
<evidence type="ECO:0000313" key="4">
    <source>
        <dbReference type="Proteomes" id="UP001055453"/>
    </source>
</evidence>
<reference evidence="3" key="1">
    <citation type="submission" date="2022-04" db="EMBL/GenBank/DDBJ databases">
        <title>Complete genome sequence of a cyanobacterium, Nostoc sp. SO-36, isolated in Antarctica.</title>
        <authorList>
            <person name="Kanesaki Y."/>
            <person name="Effendi D."/>
            <person name="Sakamoto T."/>
            <person name="Ohtani S."/>
            <person name="Awai K."/>
        </authorList>
    </citation>
    <scope>NUCLEOTIDE SEQUENCE</scope>
    <source>
        <strain evidence="3">SO-36</strain>
        <plasmid evidence="3">pANSO36B</plasmid>
    </source>
</reference>
<dbReference type="InterPro" id="IPR031778">
    <property type="entry name" value="Sortilin_N"/>
</dbReference>
<dbReference type="PANTHER" id="PTHR43739:SF5">
    <property type="entry name" value="EXO-ALPHA-SIALIDASE"/>
    <property type="match status" value="1"/>
</dbReference>
<dbReference type="RefSeq" id="WP_251960762.1">
    <property type="nucleotide sequence ID" value="NZ_AP025734.1"/>
</dbReference>
<keyword evidence="3" id="KW-0614">Plasmid</keyword>
<proteinExistence type="predicted"/>
<dbReference type="PANTHER" id="PTHR43739">
    <property type="entry name" value="XYLOGLUCANASE (EUROFUNG)"/>
    <property type="match status" value="1"/>
</dbReference>